<feature type="region of interest" description="Disordered" evidence="1">
    <location>
        <begin position="476"/>
        <end position="521"/>
    </location>
</feature>
<reference evidence="2 3" key="1">
    <citation type="journal article" date="2019" name="Sci. Data">
        <title>Hybrid genome assembly and annotation of Danionella translucida.</title>
        <authorList>
            <person name="Kadobianskyi M."/>
            <person name="Schulze L."/>
            <person name="Schuelke M."/>
            <person name="Judkewitz B."/>
        </authorList>
    </citation>
    <scope>NUCLEOTIDE SEQUENCE [LARGE SCALE GENOMIC DNA]</scope>
    <source>
        <strain evidence="2 3">Bolton</strain>
    </source>
</reference>
<dbReference type="EMBL" id="SRMA01026072">
    <property type="protein sequence ID" value="TRY88024.1"/>
    <property type="molecule type" value="Genomic_DNA"/>
</dbReference>
<comment type="caution">
    <text evidence="2">The sequence shown here is derived from an EMBL/GenBank/DDBJ whole genome shotgun (WGS) entry which is preliminary data.</text>
</comment>
<feature type="compositionally biased region" description="Basic and acidic residues" evidence="1">
    <location>
        <begin position="96"/>
        <end position="111"/>
    </location>
</feature>
<feature type="region of interest" description="Disordered" evidence="1">
    <location>
        <begin position="21"/>
        <end position="63"/>
    </location>
</feature>
<dbReference type="AlphaFoldDB" id="A0A553QDK8"/>
<feature type="region of interest" description="Disordered" evidence="1">
    <location>
        <begin position="382"/>
        <end position="404"/>
    </location>
</feature>
<feature type="compositionally biased region" description="Basic residues" evidence="1">
    <location>
        <begin position="481"/>
        <end position="500"/>
    </location>
</feature>
<accession>A0A553QDK8</accession>
<keyword evidence="3" id="KW-1185">Reference proteome</keyword>
<name>A0A553QDK8_9TELE</name>
<evidence type="ECO:0000313" key="3">
    <source>
        <dbReference type="Proteomes" id="UP000316079"/>
    </source>
</evidence>
<evidence type="ECO:0000313" key="2">
    <source>
        <dbReference type="EMBL" id="TRY88024.1"/>
    </source>
</evidence>
<feature type="region of interest" description="Disordered" evidence="1">
    <location>
        <begin position="96"/>
        <end position="127"/>
    </location>
</feature>
<evidence type="ECO:0000256" key="1">
    <source>
        <dbReference type="SAM" id="MobiDB-lite"/>
    </source>
</evidence>
<sequence length="706" mass="79426">MKRDSDGAMTRGPSEVMYVSCQVQDNSNRTRAGSAPPAGDQGRGEPIESSFQAGSPGEKGGWLSPLGSHLHTLCPSGGSCLKAIWGEAECGRKQLDPAQRADGKKKAHQDQLKPSAAAGREQDKWKQRGSITRNLCTNVKQLERSQGPDSTVPMCHGSDMAAKPPNNHSFLLPRSAPAVILVSYISSQAADCFIQTKREPINTATVTASVKINMALLQMNKESAEEKSLPKLHCPQHFRKHGHFLKQTVQDADLKRLLLANTCGGVIILQPAELQMIEQSFPELSTETTDTTFPHLTSIRILQKEKWPWLHKGSIKTELKINPSALNLLRLQENIGRSPEELTWPPAAPLIVLFTEPGRLFVPRPTHTVRITLIRDIKMQMTTDQRQRKKEKRKPMHDSLQRENFSFKKSQSASLYSSHNVFNIESIYLKANHTPIPNIFSPSKSSQKAFQQSIGQIREHFYFDPSRMKRNKITKLTQTKHQSKHQKTNKHGTKHKHAKTCKTINTPKPKVNNKTQKQNQRRGLSYVPATILYKQKMSIRCANNRILIQSKNGNKAHQNTKGNASQQYQKDVTALVLKGQEQMSNRKHNRSSNQYEFPFISNEKENSMSVQTLALRFSYTDLFGRHLLALVPEQYYGRSSHLVPQAEGLHAFATLISFVEEIRGVEKVCFSSKKHIFEKRTNPLLSLCAGKLLSPDTYGSVTFPKT</sequence>
<feature type="compositionally biased region" description="Polar residues" evidence="1">
    <location>
        <begin position="502"/>
        <end position="521"/>
    </location>
</feature>
<protein>
    <submittedName>
        <fullName evidence="2">Uncharacterized protein</fullName>
    </submittedName>
</protein>
<dbReference type="Proteomes" id="UP000316079">
    <property type="component" value="Unassembled WGS sequence"/>
</dbReference>
<feature type="compositionally biased region" description="Polar residues" evidence="1">
    <location>
        <begin position="21"/>
        <end position="31"/>
    </location>
</feature>
<proteinExistence type="predicted"/>
<organism evidence="2 3">
    <name type="scientific">Danionella cerebrum</name>
    <dbReference type="NCBI Taxonomy" id="2873325"/>
    <lineage>
        <taxon>Eukaryota</taxon>
        <taxon>Metazoa</taxon>
        <taxon>Chordata</taxon>
        <taxon>Craniata</taxon>
        <taxon>Vertebrata</taxon>
        <taxon>Euteleostomi</taxon>
        <taxon>Actinopterygii</taxon>
        <taxon>Neopterygii</taxon>
        <taxon>Teleostei</taxon>
        <taxon>Ostariophysi</taxon>
        <taxon>Cypriniformes</taxon>
        <taxon>Danionidae</taxon>
        <taxon>Danioninae</taxon>
        <taxon>Danionella</taxon>
    </lineage>
</organism>
<gene>
    <name evidence="2" type="ORF">DNTS_028275</name>
</gene>